<sequence length="467" mass="52860">MKTLLFFLLLLSLCFTNDIKVTQSAQYTGDRLTQKDEINFSNKAENNLKIQIDPTKTYQNITGFGGAFTEACAVNFLKLSSDLQNEIFSQYFHNIGYSLCRVHINSCDFSESSYSFDDTVNDYSLSSWSLNNGHDPKTLIPLIKKALTFNPNLKIYGSPWSPPAWMKGNNEMCHSSYPGLKADSRIHQAWALYFSKWISAYKQSGIPIWGLTIQNEPEFAAPWEACIYTPDQEADFLAQYLGPQIKHDHPEIKIMIYDHNKDHLETWANTIFSRSDASKFADGVAFHWYSGSQFENVKNVYDNWGDKFFLLATEACVCPATGFQDWNRGEQYGYDIIGDLNSGSVGWVDWNMCLNMQGGPNHLGNNCGSPVMVDADSNPQTITFTTPFYYMGQISKFLKPGSTILDTQIINGDENFIAVTGQTLDKKIVVVVQNQNDSERNFDLVYRNKIANISMPQHSITSFVFDA</sequence>
<proteinExistence type="inferred from homology"/>
<evidence type="ECO:0000259" key="5">
    <source>
        <dbReference type="Pfam" id="PF02055"/>
    </source>
</evidence>
<evidence type="ECO:0000313" key="8">
    <source>
        <dbReference type="Proteomes" id="UP001150062"/>
    </source>
</evidence>
<dbReference type="InterPro" id="IPR001139">
    <property type="entry name" value="Glyco_hydro_30"/>
</dbReference>
<dbReference type="PRINTS" id="PR00843">
    <property type="entry name" value="GLHYDRLASE30"/>
</dbReference>
<evidence type="ECO:0000256" key="3">
    <source>
        <dbReference type="ARBA" id="ARBA00022801"/>
    </source>
</evidence>
<evidence type="ECO:0000256" key="1">
    <source>
        <dbReference type="ARBA" id="ARBA00005382"/>
    </source>
</evidence>
<name>A0ABQ8YUQ7_9EUKA</name>
<organism evidence="7 8">
    <name type="scientific">Anaeramoeba flamelloides</name>
    <dbReference type="NCBI Taxonomy" id="1746091"/>
    <lineage>
        <taxon>Eukaryota</taxon>
        <taxon>Metamonada</taxon>
        <taxon>Anaeramoebidae</taxon>
        <taxon>Anaeramoeba</taxon>
    </lineage>
</organism>
<evidence type="ECO:0000256" key="2">
    <source>
        <dbReference type="ARBA" id="ARBA00022729"/>
    </source>
</evidence>
<dbReference type="Pfam" id="PF02055">
    <property type="entry name" value="Glyco_hydro_30"/>
    <property type="match status" value="1"/>
</dbReference>
<dbReference type="PANTHER" id="PTHR11069">
    <property type="entry name" value="GLUCOSYLCERAMIDASE"/>
    <property type="match status" value="1"/>
</dbReference>
<feature type="domain" description="Glycosyl hydrolase family 30 TIM-barrel" evidence="5">
    <location>
        <begin position="61"/>
        <end position="398"/>
    </location>
</feature>
<gene>
    <name evidence="7" type="ORF">M0813_17744</name>
</gene>
<keyword evidence="3" id="KW-0378">Hydrolase</keyword>
<feature type="chain" id="PRO_5047402414" evidence="4">
    <location>
        <begin position="17"/>
        <end position="467"/>
    </location>
</feature>
<dbReference type="SUPFAM" id="SSF51445">
    <property type="entry name" value="(Trans)glycosidases"/>
    <property type="match status" value="1"/>
</dbReference>
<dbReference type="InterPro" id="IPR017853">
    <property type="entry name" value="GH"/>
</dbReference>
<protein>
    <submittedName>
        <fullName evidence="7">Lysosomal acid glucosylceramidase</fullName>
    </submittedName>
</protein>
<keyword evidence="2 4" id="KW-0732">Signal</keyword>
<dbReference type="Pfam" id="PF17189">
    <property type="entry name" value="Glyco_hydro_30C"/>
    <property type="match status" value="1"/>
</dbReference>
<evidence type="ECO:0000256" key="4">
    <source>
        <dbReference type="SAM" id="SignalP"/>
    </source>
</evidence>
<reference evidence="7" key="1">
    <citation type="submission" date="2022-08" db="EMBL/GenBank/DDBJ databases">
        <title>Novel sulfate-reducing endosymbionts in the free-living metamonad Anaeramoeba.</title>
        <authorList>
            <person name="Jerlstrom-Hultqvist J."/>
            <person name="Cepicka I."/>
            <person name="Gallot-Lavallee L."/>
            <person name="Salas-Leiva D."/>
            <person name="Curtis B.A."/>
            <person name="Zahonova K."/>
            <person name="Pipaliya S."/>
            <person name="Dacks J."/>
            <person name="Roger A.J."/>
        </authorList>
    </citation>
    <scope>NUCLEOTIDE SEQUENCE</scope>
    <source>
        <strain evidence="7">Schooner1</strain>
    </source>
</reference>
<dbReference type="InterPro" id="IPR033452">
    <property type="entry name" value="GH30_C"/>
</dbReference>
<feature type="signal peptide" evidence="4">
    <location>
        <begin position="1"/>
        <end position="16"/>
    </location>
</feature>
<comment type="similarity">
    <text evidence="1">Belongs to the glycosyl hydrolase 30 family.</text>
</comment>
<evidence type="ECO:0000259" key="6">
    <source>
        <dbReference type="Pfam" id="PF17189"/>
    </source>
</evidence>
<dbReference type="PANTHER" id="PTHR11069:SF23">
    <property type="entry name" value="LYSOSOMAL ACID GLUCOSYLCERAMIDASE"/>
    <property type="match status" value="1"/>
</dbReference>
<keyword evidence="8" id="KW-1185">Reference proteome</keyword>
<dbReference type="Proteomes" id="UP001150062">
    <property type="component" value="Unassembled WGS sequence"/>
</dbReference>
<evidence type="ECO:0000313" key="7">
    <source>
        <dbReference type="EMBL" id="KAJ6248406.1"/>
    </source>
</evidence>
<comment type="caution">
    <text evidence="7">The sequence shown here is derived from an EMBL/GenBank/DDBJ whole genome shotgun (WGS) entry which is preliminary data.</text>
</comment>
<dbReference type="Gene3D" id="3.20.20.80">
    <property type="entry name" value="Glycosidases"/>
    <property type="match status" value="1"/>
</dbReference>
<feature type="domain" description="Glycosyl hydrolase family 30 beta sandwich" evidence="6">
    <location>
        <begin position="401"/>
        <end position="463"/>
    </location>
</feature>
<accession>A0ABQ8YUQ7</accession>
<dbReference type="InterPro" id="IPR033453">
    <property type="entry name" value="Glyco_hydro_30_TIM-barrel"/>
</dbReference>
<dbReference type="EMBL" id="JAOAOG010000114">
    <property type="protein sequence ID" value="KAJ6248406.1"/>
    <property type="molecule type" value="Genomic_DNA"/>
</dbReference>